<name>A0A2T9YPX2_9FUNG</name>
<dbReference type="AlphaFoldDB" id="A0A2T9YPX2"/>
<organism evidence="1 2">
    <name type="scientific">Smittium simulii</name>
    <dbReference type="NCBI Taxonomy" id="133385"/>
    <lineage>
        <taxon>Eukaryota</taxon>
        <taxon>Fungi</taxon>
        <taxon>Fungi incertae sedis</taxon>
        <taxon>Zoopagomycota</taxon>
        <taxon>Kickxellomycotina</taxon>
        <taxon>Harpellomycetes</taxon>
        <taxon>Harpellales</taxon>
        <taxon>Legeriomycetaceae</taxon>
        <taxon>Smittium</taxon>
    </lineage>
</organism>
<accession>A0A2T9YPX2</accession>
<comment type="caution">
    <text evidence="1">The sequence shown here is derived from an EMBL/GenBank/DDBJ whole genome shotgun (WGS) entry which is preliminary data.</text>
</comment>
<proteinExistence type="predicted"/>
<dbReference type="EMBL" id="MBFR01000094">
    <property type="protein sequence ID" value="PVU94341.1"/>
    <property type="molecule type" value="Genomic_DNA"/>
</dbReference>
<protein>
    <submittedName>
        <fullName evidence="1">Uncharacterized protein</fullName>
    </submittedName>
</protein>
<keyword evidence="2" id="KW-1185">Reference proteome</keyword>
<evidence type="ECO:0000313" key="2">
    <source>
        <dbReference type="Proteomes" id="UP000245383"/>
    </source>
</evidence>
<evidence type="ECO:0000313" key="1">
    <source>
        <dbReference type="EMBL" id="PVU94341.1"/>
    </source>
</evidence>
<reference evidence="1 2" key="1">
    <citation type="journal article" date="2018" name="MBio">
        <title>Comparative Genomics Reveals the Core Gene Toolbox for the Fungus-Insect Symbiosis.</title>
        <authorList>
            <person name="Wang Y."/>
            <person name="Stata M."/>
            <person name="Wang W."/>
            <person name="Stajich J.E."/>
            <person name="White M.M."/>
            <person name="Moncalvo J.M."/>
        </authorList>
    </citation>
    <scope>NUCLEOTIDE SEQUENCE [LARGE SCALE GENOMIC DNA]</scope>
    <source>
        <strain evidence="1 2">SWE-8-4</strain>
    </source>
</reference>
<sequence>MLKVWTFLGILVLILALWVYVLALKLFGALMSTKFNYLQLRMEYGMPEDIKDYYRTKQQPIFKQNDEPYTRQTSDNLNVPQYITDKLRLVRRNIYQVNHPTYIVKIGNNKSLEYSKFLGKAVELAKY</sequence>
<gene>
    <name evidence="1" type="ORF">BB561_002622</name>
</gene>
<dbReference type="Proteomes" id="UP000245383">
    <property type="component" value="Unassembled WGS sequence"/>
</dbReference>